<evidence type="ECO:0000256" key="2">
    <source>
        <dbReference type="ARBA" id="ARBA00022692"/>
    </source>
</evidence>
<proteinExistence type="predicted"/>
<dbReference type="PANTHER" id="PTHR12428">
    <property type="entry name" value="OXA1"/>
    <property type="match status" value="1"/>
</dbReference>
<accession>A0ABQ7JF27</accession>
<keyword evidence="4 6" id="KW-0472">Membrane</keyword>
<sequence>MANTCLCCCCTTFNYLNNCNKMQRSRSIWQTLPLQRSSFVYQRMPCIDNFCPASYLREFRGNQAGLSTHLSLANREYIKLVYSQKPCFHERATDSSLSTTNDCKSFSLTIFPSISSHPPFTLSKTLQGKANALHVPVSARALHTPSSSPSNNEANEASSESTSESNSCFSTETDINAYSSSSLPSENSYVSRLIERCEQALPSSTTDEPANAMSLLVELTIFLMQNVKESFFCSWATAIAVATILFRLLLLPVSVASERFKRSLQLHSPKLREMDDRMRAAQKQGNTALATKLFKDQRQFRKRHNISYIPWHTLLFIAVQLPLVSLGLL</sequence>
<feature type="transmembrane region" description="Helical" evidence="6">
    <location>
        <begin position="235"/>
        <end position="256"/>
    </location>
</feature>
<evidence type="ECO:0000256" key="1">
    <source>
        <dbReference type="ARBA" id="ARBA00004141"/>
    </source>
</evidence>
<feature type="transmembrane region" description="Helical" evidence="6">
    <location>
        <begin position="308"/>
        <end position="328"/>
    </location>
</feature>
<keyword evidence="2 6" id="KW-0812">Transmembrane</keyword>
<evidence type="ECO:0000313" key="8">
    <source>
        <dbReference type="Proteomes" id="UP000823046"/>
    </source>
</evidence>
<dbReference type="InterPro" id="IPR001708">
    <property type="entry name" value="YidC/ALB3/OXA1/COX18"/>
</dbReference>
<keyword evidence="3 6" id="KW-1133">Transmembrane helix</keyword>
<dbReference type="EMBL" id="JADAQX010000040">
    <property type="protein sequence ID" value="KAF8822598.1"/>
    <property type="molecule type" value="Genomic_DNA"/>
</dbReference>
<feature type="region of interest" description="Disordered" evidence="5">
    <location>
        <begin position="141"/>
        <end position="168"/>
    </location>
</feature>
<comment type="subcellular location">
    <subcellularLocation>
        <location evidence="1">Membrane</location>
        <topology evidence="1">Multi-pass membrane protein</topology>
    </subcellularLocation>
</comment>
<reference evidence="7 8" key="1">
    <citation type="journal article" date="2020" name="bioRxiv">
        <title>Metabolic contributions of an alphaproteobacterial endosymbiont in the apicomplexan Cardiosporidium cionae.</title>
        <authorList>
            <person name="Hunter E.S."/>
            <person name="Paight C.J."/>
            <person name="Lane C.E."/>
        </authorList>
    </citation>
    <scope>NUCLEOTIDE SEQUENCE [LARGE SCALE GENOMIC DNA]</scope>
    <source>
        <strain evidence="7">ESH_2018</strain>
    </source>
</reference>
<organism evidence="7 8">
    <name type="scientific">Cardiosporidium cionae</name>
    <dbReference type="NCBI Taxonomy" id="476202"/>
    <lineage>
        <taxon>Eukaryota</taxon>
        <taxon>Sar</taxon>
        <taxon>Alveolata</taxon>
        <taxon>Apicomplexa</taxon>
        <taxon>Aconoidasida</taxon>
        <taxon>Nephromycida</taxon>
        <taxon>Cardiosporidium</taxon>
    </lineage>
</organism>
<dbReference type="Proteomes" id="UP000823046">
    <property type="component" value="Unassembled WGS sequence"/>
</dbReference>
<evidence type="ECO:0000256" key="3">
    <source>
        <dbReference type="ARBA" id="ARBA00022989"/>
    </source>
</evidence>
<comment type="caution">
    <text evidence="7">The sequence shown here is derived from an EMBL/GenBank/DDBJ whole genome shotgun (WGS) entry which is preliminary data.</text>
</comment>
<keyword evidence="8" id="KW-1185">Reference proteome</keyword>
<gene>
    <name evidence="7" type="ORF">IE077_003395</name>
</gene>
<evidence type="ECO:0000256" key="4">
    <source>
        <dbReference type="ARBA" id="ARBA00023136"/>
    </source>
</evidence>
<feature type="compositionally biased region" description="Low complexity" evidence="5">
    <location>
        <begin position="144"/>
        <end position="167"/>
    </location>
</feature>
<evidence type="ECO:0000313" key="7">
    <source>
        <dbReference type="EMBL" id="KAF8822598.1"/>
    </source>
</evidence>
<protein>
    <submittedName>
        <fullName evidence="7">Uncharacterized protein</fullName>
    </submittedName>
</protein>
<evidence type="ECO:0000256" key="5">
    <source>
        <dbReference type="SAM" id="MobiDB-lite"/>
    </source>
</evidence>
<evidence type="ECO:0000256" key="6">
    <source>
        <dbReference type="SAM" id="Phobius"/>
    </source>
</evidence>
<dbReference type="PANTHER" id="PTHR12428:SF65">
    <property type="entry name" value="CYTOCHROME C OXIDASE ASSEMBLY PROTEIN COX18, MITOCHONDRIAL"/>
    <property type="match status" value="1"/>
</dbReference>
<name>A0ABQ7JF27_9APIC</name>